<keyword evidence="4 7" id="KW-0418">Kinase</keyword>
<dbReference type="EC" id="2.7.1.4" evidence="7"/>
<dbReference type="EMBL" id="UGQT01000001">
    <property type="protein sequence ID" value="STZ58534.1"/>
    <property type="molecule type" value="Genomic_DNA"/>
</dbReference>
<gene>
    <name evidence="7" type="primary">iolC_1</name>
    <name evidence="7" type="ORF">NCTC10821_02047</name>
</gene>
<dbReference type="OrthoDB" id="9795789at2"/>
<keyword evidence="3" id="KW-0547">Nucleotide-binding</keyword>
<name>A0A378TDG7_9MYCO</name>
<organism evidence="7 8">
    <name type="scientific">Mycolicibacterium tokaiense</name>
    <dbReference type="NCBI Taxonomy" id="39695"/>
    <lineage>
        <taxon>Bacteria</taxon>
        <taxon>Bacillati</taxon>
        <taxon>Actinomycetota</taxon>
        <taxon>Actinomycetes</taxon>
        <taxon>Mycobacteriales</taxon>
        <taxon>Mycobacteriaceae</taxon>
        <taxon>Mycolicibacterium</taxon>
    </lineage>
</organism>
<keyword evidence="2 7" id="KW-0808">Transferase</keyword>
<dbReference type="AlphaFoldDB" id="A0A378TDG7"/>
<evidence type="ECO:0000256" key="4">
    <source>
        <dbReference type="ARBA" id="ARBA00022777"/>
    </source>
</evidence>
<dbReference type="EC" id="2.7.1.92" evidence="7"/>
<feature type="domain" description="Carbohydrate kinase PfkB" evidence="6">
    <location>
        <begin position="5"/>
        <end position="271"/>
    </location>
</feature>
<dbReference type="GO" id="GO:0005524">
    <property type="term" value="F:ATP binding"/>
    <property type="evidence" value="ECO:0007669"/>
    <property type="project" value="UniProtKB-KW"/>
</dbReference>
<dbReference type="InterPro" id="IPR050306">
    <property type="entry name" value="PfkB_Carbo_kinase"/>
</dbReference>
<comment type="similarity">
    <text evidence="1">Belongs to the carbohydrate kinase PfkB family.</text>
</comment>
<proteinExistence type="inferred from homology"/>
<dbReference type="CDD" id="cd01167">
    <property type="entry name" value="bac_FRK"/>
    <property type="match status" value="1"/>
</dbReference>
<dbReference type="RefSeq" id="WP_115278327.1">
    <property type="nucleotide sequence ID" value="NZ_AP022600.1"/>
</dbReference>
<protein>
    <submittedName>
        <fullName evidence="7">Fructokinase, PfkB</fullName>
        <ecNumber evidence="7">2.7.1.4</ecNumber>
        <ecNumber evidence="7">2.7.1.92</ecNumber>
    </submittedName>
</protein>
<keyword evidence="5" id="KW-0067">ATP-binding</keyword>
<evidence type="ECO:0000313" key="7">
    <source>
        <dbReference type="EMBL" id="STZ58534.1"/>
    </source>
</evidence>
<keyword evidence="8" id="KW-1185">Reference proteome</keyword>
<evidence type="ECO:0000259" key="6">
    <source>
        <dbReference type="Pfam" id="PF00294"/>
    </source>
</evidence>
<dbReference type="Gene3D" id="3.40.1190.20">
    <property type="match status" value="1"/>
</dbReference>
<dbReference type="Proteomes" id="UP000254978">
    <property type="component" value="Unassembled WGS sequence"/>
</dbReference>
<accession>A0A378TDG7</accession>
<evidence type="ECO:0000256" key="3">
    <source>
        <dbReference type="ARBA" id="ARBA00022741"/>
    </source>
</evidence>
<reference evidence="7 8" key="1">
    <citation type="submission" date="2018-06" db="EMBL/GenBank/DDBJ databases">
        <authorList>
            <consortium name="Pathogen Informatics"/>
            <person name="Doyle S."/>
        </authorList>
    </citation>
    <scope>NUCLEOTIDE SEQUENCE [LARGE SCALE GENOMIC DNA]</scope>
    <source>
        <strain evidence="7 8">NCTC10821</strain>
    </source>
</reference>
<evidence type="ECO:0000256" key="1">
    <source>
        <dbReference type="ARBA" id="ARBA00010688"/>
    </source>
</evidence>
<dbReference type="PANTHER" id="PTHR43085">
    <property type="entry name" value="HEXOKINASE FAMILY MEMBER"/>
    <property type="match status" value="1"/>
</dbReference>
<evidence type="ECO:0000256" key="2">
    <source>
        <dbReference type="ARBA" id="ARBA00022679"/>
    </source>
</evidence>
<dbReference type="PANTHER" id="PTHR43085:SF1">
    <property type="entry name" value="PSEUDOURIDINE KINASE-RELATED"/>
    <property type="match status" value="1"/>
</dbReference>
<sequence length="309" mass="32015">MTSRALVIGEALIDVVERDGATVGEHVGGSPLNVAVGLGRLQRGVDFLTHIGDDEHGRRIADHVTSSGVNLVAGSVSAEKTPVAHASLDASGAATYTFDLTWQLSGTPEVSPPTVVHTGSIATVLEPGCRAVAALLDTYRVSATVSFDPNVRTDLITDDNLARERIERLVAKSDVVKASDEDLRWLEPGVEPEEVARRWLSAGPSLVAVTRGGDGALAVSQAGAVSVPARRVQVVDTVGAGDSFMTGLLDALWSLGLLGAENRHALQAITTDQMHSVLSAATLNSALTVAKAGAQLPDRAALDAAGSRV</sequence>
<evidence type="ECO:0000313" key="8">
    <source>
        <dbReference type="Proteomes" id="UP000254978"/>
    </source>
</evidence>
<dbReference type="SUPFAM" id="SSF53613">
    <property type="entry name" value="Ribokinase-like"/>
    <property type="match status" value="1"/>
</dbReference>
<dbReference type="InterPro" id="IPR011611">
    <property type="entry name" value="PfkB_dom"/>
</dbReference>
<evidence type="ECO:0000256" key="5">
    <source>
        <dbReference type="ARBA" id="ARBA00022840"/>
    </source>
</evidence>
<dbReference type="InterPro" id="IPR029056">
    <property type="entry name" value="Ribokinase-like"/>
</dbReference>
<dbReference type="GO" id="GO:0047590">
    <property type="term" value="F:5-dehydro-2-deoxygluconokinase activity"/>
    <property type="evidence" value="ECO:0007669"/>
    <property type="project" value="UniProtKB-EC"/>
</dbReference>
<dbReference type="Pfam" id="PF00294">
    <property type="entry name" value="PfkB"/>
    <property type="match status" value="1"/>
</dbReference>
<dbReference type="GO" id="GO:0008865">
    <property type="term" value="F:fructokinase activity"/>
    <property type="evidence" value="ECO:0007669"/>
    <property type="project" value="UniProtKB-EC"/>
</dbReference>